<reference evidence="1 2" key="1">
    <citation type="journal article" date="2018" name="Vet. Microbiol.">
        <title>Characterisation of Staphylococcus felis isolated from cats using whole genome sequencing.</title>
        <authorList>
            <person name="Worthing K."/>
            <person name="Pang S."/>
            <person name="Trott D.J."/>
            <person name="Abraham S."/>
            <person name="Coombs G.W."/>
            <person name="Jordan D."/>
            <person name="McIntyre L."/>
            <person name="Davies M.R."/>
            <person name="Norris J."/>
        </authorList>
    </citation>
    <scope>NUCLEOTIDE SEQUENCE [LARGE SCALE GENOMIC DNA]</scope>
    <source>
        <strain evidence="1 2">F9</strain>
    </source>
</reference>
<organism evidence="1 2">
    <name type="scientific">Staphylococcus felis</name>
    <dbReference type="NCBI Taxonomy" id="46127"/>
    <lineage>
        <taxon>Bacteria</taxon>
        <taxon>Bacillati</taxon>
        <taxon>Bacillota</taxon>
        <taxon>Bacilli</taxon>
        <taxon>Bacillales</taxon>
        <taxon>Staphylococcaceae</taxon>
        <taxon>Staphylococcus</taxon>
    </lineage>
</organism>
<evidence type="ECO:0000313" key="2">
    <source>
        <dbReference type="Proteomes" id="UP000256562"/>
    </source>
</evidence>
<evidence type="ECO:0000313" key="1">
    <source>
        <dbReference type="EMBL" id="REH99757.1"/>
    </source>
</evidence>
<comment type="caution">
    <text evidence="1">The sequence shown here is derived from an EMBL/GenBank/DDBJ whole genome shotgun (WGS) entry which is preliminary data.</text>
</comment>
<gene>
    <name evidence="1" type="ORF">DOS83_01845</name>
</gene>
<dbReference type="RefSeq" id="WP_116093679.1">
    <property type="nucleotide sequence ID" value="NZ_QKXN01000026.1"/>
</dbReference>
<protein>
    <submittedName>
        <fullName evidence="1">Uncharacterized protein</fullName>
    </submittedName>
</protein>
<dbReference type="AlphaFoldDB" id="A0A3E0IS82"/>
<dbReference type="Proteomes" id="UP000256562">
    <property type="component" value="Unassembled WGS sequence"/>
</dbReference>
<dbReference type="EMBL" id="QKXQ01000080">
    <property type="protein sequence ID" value="REH99757.1"/>
    <property type="molecule type" value="Genomic_DNA"/>
</dbReference>
<proteinExistence type="predicted"/>
<accession>A0A3E0IS82</accession>
<name>A0A3E0IS82_9STAP</name>
<sequence length="81" mass="9234">MLNNINKAINLKKPPILYFGGIPKNKKKNKIGRTINKLTNDRDKLISQVFKFLLLIKHKMADAINSIEEVLIYKSITSPPS</sequence>